<dbReference type="InterPro" id="IPR011990">
    <property type="entry name" value="TPR-like_helical_dom_sf"/>
</dbReference>
<keyword evidence="2" id="KW-0802">TPR repeat</keyword>
<dbReference type="Gene3D" id="1.25.40.10">
    <property type="entry name" value="Tetratricopeptide repeat domain"/>
    <property type="match status" value="1"/>
</dbReference>
<dbReference type="InterPro" id="IPR008978">
    <property type="entry name" value="HSP20-like_chaperone"/>
</dbReference>
<dbReference type="InterPro" id="IPR007052">
    <property type="entry name" value="CS_dom"/>
</dbReference>
<dbReference type="PANTHER" id="PTHR45831:SF2">
    <property type="entry name" value="LD24721P"/>
    <property type="match status" value="1"/>
</dbReference>
<dbReference type="Pfam" id="PF13181">
    <property type="entry name" value="TPR_8"/>
    <property type="match status" value="1"/>
</dbReference>
<dbReference type="GO" id="GO:0072380">
    <property type="term" value="C:TRC complex"/>
    <property type="evidence" value="ECO:0007669"/>
    <property type="project" value="TreeGrafter"/>
</dbReference>
<dbReference type="InterPro" id="IPR047150">
    <property type="entry name" value="SGT"/>
</dbReference>
<dbReference type="Pfam" id="PF07719">
    <property type="entry name" value="TPR_2"/>
    <property type="match status" value="1"/>
</dbReference>
<dbReference type="Gene3D" id="2.160.20.70">
    <property type="match status" value="1"/>
</dbReference>
<dbReference type="Gene3D" id="2.60.40.790">
    <property type="match status" value="1"/>
</dbReference>
<dbReference type="GO" id="GO:0006620">
    <property type="term" value="P:post-translational protein targeting to endoplasmic reticulum membrane"/>
    <property type="evidence" value="ECO:0007669"/>
    <property type="project" value="TreeGrafter"/>
</dbReference>
<proteinExistence type="predicted"/>
<dbReference type="Proteomes" id="UP000037460">
    <property type="component" value="Unassembled WGS sequence"/>
</dbReference>
<dbReference type="SMART" id="SM00028">
    <property type="entry name" value="TPR"/>
    <property type="match status" value="3"/>
</dbReference>
<dbReference type="SUPFAM" id="SSF48452">
    <property type="entry name" value="TPR-like"/>
    <property type="match status" value="1"/>
</dbReference>
<dbReference type="CDD" id="cd06467">
    <property type="entry name" value="p23_NUDC_like"/>
    <property type="match status" value="1"/>
</dbReference>
<dbReference type="EMBL" id="JWZX01002880">
    <property type="protein sequence ID" value="KOO26227.1"/>
    <property type="molecule type" value="Genomic_DNA"/>
</dbReference>
<comment type="caution">
    <text evidence="4">The sequence shown here is derived from an EMBL/GenBank/DDBJ whole genome shotgun (WGS) entry which is preliminary data.</text>
</comment>
<evidence type="ECO:0000313" key="4">
    <source>
        <dbReference type="EMBL" id="KOO26227.1"/>
    </source>
</evidence>
<evidence type="ECO:0000259" key="3">
    <source>
        <dbReference type="PROSITE" id="PS51203"/>
    </source>
</evidence>
<keyword evidence="5" id="KW-1185">Reference proteome</keyword>
<dbReference type="InterPro" id="IPR019734">
    <property type="entry name" value="TPR_rpt"/>
</dbReference>
<sequence length="526" mass="57486">MMHVPGQYSGGSGTGYTWDRTLQDVTIKVPLGASSASVKCSFSARTIKLALDEAGTSPLPASEELSAVIVTGESLWVVDKDGGAATLVITLHKAVPGVWDRLLASDPAPEVAPALLDGFKRAEPKSKQELLKEAKARLAGELEGPSRAKPFKLCDLRDVERTITPTEEGMPELPVLIISGCKGCKLTLAPELSVIKVQIEHCTDTRIDVQARVLTEIVEVWRCERAAVRLGAKAATLQVDKCTGLALTFAQADFFDRLMSTGARSTSVAFEDDTALGTTIDFDSLQQERPQMALSEDIDQFITRRLSATGPLETELVIRLCNEFPTTEREVREFERRTRMHSDKLDEVVDGMLGSGLGKKLTQAEREQMKTMLKEQAEQASVATVQAEQTEEGRMAARIEYKKKQGNEAFKANEYQQAAVFYTEALTLDGSQHTLYSNRAACFLKLGRYAQAREDALECVKLEPKFAKGHFRLALALQAEEDPAGACAAFTKALALEPGNKEAAAGLNVARMQAERKRRMEAGEIS</sequence>
<protein>
    <submittedName>
        <fullName evidence="4">Fog: tpr repeat</fullName>
    </submittedName>
</protein>
<dbReference type="PANTHER" id="PTHR45831">
    <property type="entry name" value="LD24721P"/>
    <property type="match status" value="1"/>
</dbReference>
<dbReference type="InterPro" id="IPR016098">
    <property type="entry name" value="CAP/MinC_C"/>
</dbReference>
<evidence type="ECO:0000256" key="1">
    <source>
        <dbReference type="ARBA" id="ARBA00022737"/>
    </source>
</evidence>
<reference evidence="5" key="1">
    <citation type="journal article" date="2015" name="PLoS Genet.">
        <title>Genome Sequence and Transcriptome Analyses of Chrysochromulina tobin: Metabolic Tools for Enhanced Algal Fitness in the Prominent Order Prymnesiales (Haptophyceae).</title>
        <authorList>
            <person name="Hovde B.T."/>
            <person name="Deodato C.R."/>
            <person name="Hunsperger H.M."/>
            <person name="Ryken S.A."/>
            <person name="Yost W."/>
            <person name="Jha R.K."/>
            <person name="Patterson J."/>
            <person name="Monnat R.J. Jr."/>
            <person name="Barlow S.B."/>
            <person name="Starkenburg S.R."/>
            <person name="Cattolico R.A."/>
        </authorList>
    </citation>
    <scope>NUCLEOTIDE SEQUENCE</scope>
    <source>
        <strain evidence="5">CCMP291</strain>
    </source>
</reference>
<accession>A0A0M0JIR2</accession>
<evidence type="ECO:0000313" key="5">
    <source>
        <dbReference type="Proteomes" id="UP000037460"/>
    </source>
</evidence>
<evidence type="ECO:0000256" key="2">
    <source>
        <dbReference type="ARBA" id="ARBA00022803"/>
    </source>
</evidence>
<name>A0A0M0JIR2_9EUKA</name>
<organism evidence="4 5">
    <name type="scientific">Chrysochromulina tobinii</name>
    <dbReference type="NCBI Taxonomy" id="1460289"/>
    <lineage>
        <taxon>Eukaryota</taxon>
        <taxon>Haptista</taxon>
        <taxon>Haptophyta</taxon>
        <taxon>Prymnesiophyceae</taxon>
        <taxon>Prymnesiales</taxon>
        <taxon>Chrysochromulinaceae</taxon>
        <taxon>Chrysochromulina</taxon>
    </lineage>
</organism>
<dbReference type="Pfam" id="PF04969">
    <property type="entry name" value="CS"/>
    <property type="match status" value="1"/>
</dbReference>
<dbReference type="SUPFAM" id="SSF49764">
    <property type="entry name" value="HSP20-like chaperones"/>
    <property type="match status" value="1"/>
</dbReference>
<dbReference type="PROSITE" id="PS51203">
    <property type="entry name" value="CS"/>
    <property type="match status" value="1"/>
</dbReference>
<dbReference type="OrthoDB" id="10267836at2759"/>
<dbReference type="GO" id="GO:0060090">
    <property type="term" value="F:molecular adaptor activity"/>
    <property type="evidence" value="ECO:0007669"/>
    <property type="project" value="TreeGrafter"/>
</dbReference>
<dbReference type="AlphaFoldDB" id="A0A0M0JIR2"/>
<dbReference type="GO" id="GO:0016020">
    <property type="term" value="C:membrane"/>
    <property type="evidence" value="ECO:0007669"/>
    <property type="project" value="TreeGrafter"/>
</dbReference>
<gene>
    <name evidence="4" type="ORF">Ctob_002903</name>
</gene>
<feature type="domain" description="CS" evidence="3">
    <location>
        <begin position="11"/>
        <end position="103"/>
    </location>
</feature>
<dbReference type="InterPro" id="IPR013105">
    <property type="entry name" value="TPR_2"/>
</dbReference>
<keyword evidence="1" id="KW-0677">Repeat</keyword>